<dbReference type="AlphaFoldDB" id="A0A2K8K592"/>
<evidence type="ECO:0000313" key="3">
    <source>
        <dbReference type="Proteomes" id="UP000228948"/>
    </source>
</evidence>
<dbReference type="InterPro" id="IPR009683">
    <property type="entry name" value="Extensin-like_C"/>
</dbReference>
<sequence length="244" mass="25989">MSRVLIASLGIVVLVLAGCSSNRSADRSSRAVAYSPAPQQDRGGLLSRLNPFQNASFRSNPSRAVTSPRPSDRLCGIRGLKGEVIPPITSSVAGCGVAAPVRVREVDGVTLSQGAIMDCETAAALHRWVRRGVKPAVGRSGGGVTGLRVAAHYVCRPRNHRAGARVSEHGRGRAIDISAIQLADGSEMSVLRDWQDSPHARALQQMHRAACGTFGTTLGPGSDGMHEDHFHYDTARHRNGPYCR</sequence>
<gene>
    <name evidence="2" type="ORF">BG454_01235</name>
</gene>
<dbReference type="KEGG" id="rbg:BG454_01235"/>
<name>A0A2K8K592_9RHOB</name>
<protein>
    <submittedName>
        <fullName evidence="2">Extensin family protein</fullName>
    </submittedName>
</protein>
<dbReference type="Pfam" id="PF06904">
    <property type="entry name" value="Extensin-like_C"/>
    <property type="match status" value="1"/>
</dbReference>
<keyword evidence="3" id="KW-1185">Reference proteome</keyword>
<reference evidence="2 3" key="1">
    <citation type="submission" date="2017-11" db="EMBL/GenBank/DDBJ databases">
        <title>Revised Sequence and Annotation of the Rhodobaca barguzinensis strain alga05 Genome.</title>
        <authorList>
            <person name="Kopejtka K."/>
            <person name="Tomasch J.M."/>
            <person name="Bunk B."/>
            <person name="Koblizek M."/>
        </authorList>
    </citation>
    <scope>NUCLEOTIDE SEQUENCE [LARGE SCALE GENOMIC DNA]</scope>
    <source>
        <strain evidence="3">alga05</strain>
    </source>
</reference>
<dbReference type="OrthoDB" id="9809788at2"/>
<dbReference type="EMBL" id="CP024899">
    <property type="protein sequence ID" value="ATX64622.1"/>
    <property type="molecule type" value="Genomic_DNA"/>
</dbReference>
<proteinExistence type="predicted"/>
<dbReference type="RefSeq" id="WP_071480031.1">
    <property type="nucleotide sequence ID" value="NZ_CP024899.1"/>
</dbReference>
<evidence type="ECO:0000259" key="1">
    <source>
        <dbReference type="Pfam" id="PF06904"/>
    </source>
</evidence>
<dbReference type="Proteomes" id="UP000228948">
    <property type="component" value="Chromosome"/>
</dbReference>
<evidence type="ECO:0000313" key="2">
    <source>
        <dbReference type="EMBL" id="ATX64622.1"/>
    </source>
</evidence>
<dbReference type="STRING" id="441209.GCA_001870665_00988"/>
<accession>A0A2K8K592</accession>
<feature type="domain" description="Extensin-like C-terminal" evidence="1">
    <location>
        <begin position="91"/>
        <end position="244"/>
    </location>
</feature>
<organism evidence="2 3">
    <name type="scientific">Roseinatronobacter bogoriensis subsp. barguzinensis</name>
    <dbReference type="NCBI Taxonomy" id="441209"/>
    <lineage>
        <taxon>Bacteria</taxon>
        <taxon>Pseudomonadati</taxon>
        <taxon>Pseudomonadota</taxon>
        <taxon>Alphaproteobacteria</taxon>
        <taxon>Rhodobacterales</taxon>
        <taxon>Paracoccaceae</taxon>
        <taxon>Roseinatronobacter</taxon>
    </lineage>
</organism>
<dbReference type="PROSITE" id="PS51257">
    <property type="entry name" value="PROKAR_LIPOPROTEIN"/>
    <property type="match status" value="1"/>
</dbReference>